<keyword evidence="4" id="KW-1185">Reference proteome</keyword>
<accession>A0AA40HTQ7</accession>
<evidence type="ECO:0000259" key="2">
    <source>
        <dbReference type="Pfam" id="PF16179"/>
    </source>
</evidence>
<feature type="domain" description="Rel homology dimerisation" evidence="2">
    <location>
        <begin position="60"/>
        <end position="104"/>
    </location>
</feature>
<dbReference type="InterPro" id="IPR014756">
    <property type="entry name" value="Ig_E-set"/>
</dbReference>
<comment type="caution">
    <text evidence="3">The sequence shown here is derived from an EMBL/GenBank/DDBJ whole genome shotgun (WGS) entry which is preliminary data.</text>
</comment>
<sequence>MPCSFKVCHPWIFPDGQQIWEMEATVDKDKSQPVDGLAPRARALDGNLDVAAVKLMTTPSFQNMLFVEIPEYRNKHVRTSVKVNFYVINGKRKRSQPQHFTYHPGREPPEGPVVGRQRERVGEDPAVCCWLGGLGLAVPPARFPHYHLAPSEQGYRSQVHRRCPAQRTGSSAMSGCVVSISLWEGGTGRGM</sequence>
<reference evidence="3" key="1">
    <citation type="submission" date="2023-06" db="EMBL/GenBank/DDBJ databases">
        <title>Reference genome for the Northern bat (Eptesicus nilssonii), a most northern bat species.</title>
        <authorList>
            <person name="Laine V.N."/>
            <person name="Pulliainen A.T."/>
            <person name="Lilley T.M."/>
        </authorList>
    </citation>
    <scope>NUCLEOTIDE SEQUENCE</scope>
    <source>
        <strain evidence="3">BLF_Eptnil</strain>
        <tissue evidence="3">Kidney</tissue>
    </source>
</reference>
<dbReference type="GO" id="GO:0005667">
    <property type="term" value="C:transcription regulator complex"/>
    <property type="evidence" value="ECO:0007669"/>
    <property type="project" value="TreeGrafter"/>
</dbReference>
<dbReference type="PANTHER" id="PTHR12533:SF4">
    <property type="entry name" value="NUCLEAR FACTOR OF ACTIVATED T-CELLS, CYTOPLASMIC 2"/>
    <property type="match status" value="1"/>
</dbReference>
<dbReference type="GO" id="GO:0000978">
    <property type="term" value="F:RNA polymerase II cis-regulatory region sequence-specific DNA binding"/>
    <property type="evidence" value="ECO:0007669"/>
    <property type="project" value="TreeGrafter"/>
</dbReference>
<evidence type="ECO:0000256" key="1">
    <source>
        <dbReference type="SAM" id="MobiDB-lite"/>
    </source>
</evidence>
<name>A0AA40HTQ7_CNENI</name>
<dbReference type="GO" id="GO:0000981">
    <property type="term" value="F:DNA-binding transcription factor activity, RNA polymerase II-specific"/>
    <property type="evidence" value="ECO:0007669"/>
    <property type="project" value="TreeGrafter"/>
</dbReference>
<dbReference type="Gene3D" id="2.60.40.10">
    <property type="entry name" value="Immunoglobulins"/>
    <property type="match status" value="1"/>
</dbReference>
<evidence type="ECO:0000313" key="4">
    <source>
        <dbReference type="Proteomes" id="UP001177744"/>
    </source>
</evidence>
<dbReference type="PANTHER" id="PTHR12533">
    <property type="entry name" value="NFAT"/>
    <property type="match status" value="1"/>
</dbReference>
<dbReference type="SUPFAM" id="SSF81296">
    <property type="entry name" value="E set domains"/>
    <property type="match status" value="1"/>
</dbReference>
<dbReference type="GO" id="GO:0033173">
    <property type="term" value="P:calcineurin-NFAT signaling cascade"/>
    <property type="evidence" value="ECO:0007669"/>
    <property type="project" value="TreeGrafter"/>
</dbReference>
<proteinExistence type="predicted"/>
<dbReference type="Pfam" id="PF16179">
    <property type="entry name" value="RHD_dimer"/>
    <property type="match status" value="1"/>
</dbReference>
<protein>
    <recommendedName>
        <fullName evidence="2">Rel homology dimerisation domain-containing protein</fullName>
    </recommendedName>
</protein>
<dbReference type="EMBL" id="JAULJE010000011">
    <property type="protein sequence ID" value="KAK1337178.1"/>
    <property type="molecule type" value="Genomic_DNA"/>
</dbReference>
<dbReference type="AlphaFoldDB" id="A0AA40HTQ7"/>
<organism evidence="3 4">
    <name type="scientific">Cnephaeus nilssonii</name>
    <name type="common">Northern bat</name>
    <name type="synonym">Eptesicus nilssonii</name>
    <dbReference type="NCBI Taxonomy" id="3371016"/>
    <lineage>
        <taxon>Eukaryota</taxon>
        <taxon>Metazoa</taxon>
        <taxon>Chordata</taxon>
        <taxon>Craniata</taxon>
        <taxon>Vertebrata</taxon>
        <taxon>Euteleostomi</taxon>
        <taxon>Mammalia</taxon>
        <taxon>Eutheria</taxon>
        <taxon>Laurasiatheria</taxon>
        <taxon>Chiroptera</taxon>
        <taxon>Yangochiroptera</taxon>
        <taxon>Vespertilionidae</taxon>
        <taxon>Cnephaeus</taxon>
    </lineage>
</organism>
<dbReference type="Proteomes" id="UP001177744">
    <property type="component" value="Unassembled WGS sequence"/>
</dbReference>
<feature type="region of interest" description="Disordered" evidence="1">
    <location>
        <begin position="96"/>
        <end position="116"/>
    </location>
</feature>
<dbReference type="InterPro" id="IPR032397">
    <property type="entry name" value="RHD_dimer"/>
</dbReference>
<gene>
    <name evidence="3" type="ORF">QTO34_001801</name>
</gene>
<dbReference type="InterPro" id="IPR008366">
    <property type="entry name" value="NFAT"/>
</dbReference>
<dbReference type="InterPro" id="IPR013783">
    <property type="entry name" value="Ig-like_fold"/>
</dbReference>
<evidence type="ECO:0000313" key="3">
    <source>
        <dbReference type="EMBL" id="KAK1337178.1"/>
    </source>
</evidence>